<evidence type="ECO:0000313" key="1">
    <source>
        <dbReference type="EMBL" id="CAH1108834.1"/>
    </source>
</evidence>
<proteinExistence type="predicted"/>
<dbReference type="AlphaFoldDB" id="A0A9P0D1K0"/>
<dbReference type="SUPFAM" id="SSF50630">
    <property type="entry name" value="Acid proteases"/>
    <property type="match status" value="1"/>
</dbReference>
<name>A0A9P0D1K0_9CUCU</name>
<dbReference type="Proteomes" id="UP001153636">
    <property type="component" value="Chromosome 3"/>
</dbReference>
<dbReference type="GO" id="GO:0004190">
    <property type="term" value="F:aspartic-type endopeptidase activity"/>
    <property type="evidence" value="ECO:0007669"/>
    <property type="project" value="InterPro"/>
</dbReference>
<dbReference type="OrthoDB" id="7698230at2759"/>
<dbReference type="EMBL" id="OV651815">
    <property type="protein sequence ID" value="CAH1108834.1"/>
    <property type="molecule type" value="Genomic_DNA"/>
</dbReference>
<dbReference type="InterPro" id="IPR001969">
    <property type="entry name" value="Aspartic_peptidase_AS"/>
</dbReference>
<protein>
    <submittedName>
        <fullName evidence="1">Uncharacterized protein</fullName>
    </submittedName>
</protein>
<accession>A0A9P0D1K0</accession>
<evidence type="ECO:0000313" key="2">
    <source>
        <dbReference type="Proteomes" id="UP001153636"/>
    </source>
</evidence>
<dbReference type="InterPro" id="IPR021109">
    <property type="entry name" value="Peptidase_aspartic_dom_sf"/>
</dbReference>
<organism evidence="1 2">
    <name type="scientific">Psylliodes chrysocephalus</name>
    <dbReference type="NCBI Taxonomy" id="3402493"/>
    <lineage>
        <taxon>Eukaryota</taxon>
        <taxon>Metazoa</taxon>
        <taxon>Ecdysozoa</taxon>
        <taxon>Arthropoda</taxon>
        <taxon>Hexapoda</taxon>
        <taxon>Insecta</taxon>
        <taxon>Pterygota</taxon>
        <taxon>Neoptera</taxon>
        <taxon>Endopterygota</taxon>
        <taxon>Coleoptera</taxon>
        <taxon>Polyphaga</taxon>
        <taxon>Cucujiformia</taxon>
        <taxon>Chrysomeloidea</taxon>
        <taxon>Chrysomelidae</taxon>
        <taxon>Galerucinae</taxon>
        <taxon>Alticini</taxon>
        <taxon>Psylliodes</taxon>
    </lineage>
</organism>
<gene>
    <name evidence="1" type="ORF">PSYICH_LOCUS9445</name>
</gene>
<dbReference type="PROSITE" id="PS00141">
    <property type="entry name" value="ASP_PROTEASE"/>
    <property type="match status" value="1"/>
</dbReference>
<dbReference type="GO" id="GO:0006508">
    <property type="term" value="P:proteolysis"/>
    <property type="evidence" value="ECO:0007669"/>
    <property type="project" value="InterPro"/>
</dbReference>
<sequence length="139" mass="16031">MEVIPKMACHLKYAFFCGKESHERDKCPASKSKYSGCEKIGHWRKVCKSSKSVRHIEQEKDFGKEDTEYFLGQIKVHSMIKEGRRKCNCEVERFDKPVQFLIDSGADVICIPDKLLPRSMQNEIEPSTEIISDPDGIYN</sequence>
<reference evidence="1" key="1">
    <citation type="submission" date="2022-01" db="EMBL/GenBank/DDBJ databases">
        <authorList>
            <person name="King R."/>
        </authorList>
    </citation>
    <scope>NUCLEOTIDE SEQUENCE</scope>
</reference>
<keyword evidence="2" id="KW-1185">Reference proteome</keyword>